<dbReference type="SUPFAM" id="SSF56496">
    <property type="entry name" value="Fibrinogen C-terminal domain-like"/>
    <property type="match status" value="1"/>
</dbReference>
<keyword evidence="7" id="KW-1185">Reference proteome</keyword>
<evidence type="ECO:0000313" key="7">
    <source>
        <dbReference type="Proteomes" id="UP000735302"/>
    </source>
</evidence>
<dbReference type="InterPro" id="IPR014716">
    <property type="entry name" value="Fibrinogen_a/b/g_C_1"/>
</dbReference>
<dbReference type="InterPro" id="IPR020837">
    <property type="entry name" value="Fibrinogen_CS"/>
</dbReference>
<keyword evidence="4" id="KW-0732">Signal</keyword>
<organism evidence="6 7">
    <name type="scientific">Plakobranchus ocellatus</name>
    <dbReference type="NCBI Taxonomy" id="259542"/>
    <lineage>
        <taxon>Eukaryota</taxon>
        <taxon>Metazoa</taxon>
        <taxon>Spiralia</taxon>
        <taxon>Lophotrochozoa</taxon>
        <taxon>Mollusca</taxon>
        <taxon>Gastropoda</taxon>
        <taxon>Heterobranchia</taxon>
        <taxon>Euthyneura</taxon>
        <taxon>Panpulmonata</taxon>
        <taxon>Sacoglossa</taxon>
        <taxon>Placobranchoidea</taxon>
        <taxon>Plakobranchidae</taxon>
        <taxon>Plakobranchus</taxon>
    </lineage>
</organism>
<evidence type="ECO:0000256" key="1">
    <source>
        <dbReference type="ARBA" id="ARBA00023157"/>
    </source>
</evidence>
<comment type="caution">
    <text evidence="6">The sequence shown here is derived from an EMBL/GenBank/DDBJ whole genome shotgun (WGS) entry which is preliminary data.</text>
</comment>
<feature type="compositionally biased region" description="Basic residues" evidence="3">
    <location>
        <begin position="1198"/>
        <end position="1220"/>
    </location>
</feature>
<dbReference type="InterPro" id="IPR036056">
    <property type="entry name" value="Fibrinogen-like_C"/>
</dbReference>
<dbReference type="GO" id="GO:0005615">
    <property type="term" value="C:extracellular space"/>
    <property type="evidence" value="ECO:0007669"/>
    <property type="project" value="TreeGrafter"/>
</dbReference>
<evidence type="ECO:0000256" key="3">
    <source>
        <dbReference type="SAM" id="MobiDB-lite"/>
    </source>
</evidence>
<feature type="compositionally biased region" description="Basic and acidic residues" evidence="3">
    <location>
        <begin position="1222"/>
        <end position="1241"/>
    </location>
</feature>
<dbReference type="Proteomes" id="UP000735302">
    <property type="component" value="Unassembled WGS sequence"/>
</dbReference>
<keyword evidence="1" id="KW-1015">Disulfide bond</keyword>
<feature type="region of interest" description="Disordered" evidence="3">
    <location>
        <begin position="74"/>
        <end position="111"/>
    </location>
</feature>
<feature type="compositionally biased region" description="Polar residues" evidence="3">
    <location>
        <begin position="1064"/>
        <end position="1110"/>
    </location>
</feature>
<gene>
    <name evidence="6" type="ORF">PoB_001941000</name>
</gene>
<evidence type="ECO:0000256" key="4">
    <source>
        <dbReference type="SAM" id="SignalP"/>
    </source>
</evidence>
<dbReference type="PROSITE" id="PS00514">
    <property type="entry name" value="FIBRINOGEN_C_1"/>
    <property type="match status" value="1"/>
</dbReference>
<proteinExistence type="predicted"/>
<feature type="chain" id="PRO_5043808579" evidence="4">
    <location>
        <begin position="26"/>
        <end position="1437"/>
    </location>
</feature>
<evidence type="ECO:0000313" key="6">
    <source>
        <dbReference type="EMBL" id="GFN92904.1"/>
    </source>
</evidence>
<dbReference type="EMBL" id="BLXT01002301">
    <property type="protein sequence ID" value="GFN92904.1"/>
    <property type="molecule type" value="Genomic_DNA"/>
</dbReference>
<dbReference type="Gene3D" id="3.90.215.10">
    <property type="entry name" value="Gamma Fibrinogen, chain A, domain 1"/>
    <property type="match status" value="2"/>
</dbReference>
<accession>A0AAV3ZEA0</accession>
<feature type="region of interest" description="Disordered" evidence="3">
    <location>
        <begin position="1053"/>
        <end position="1260"/>
    </location>
</feature>
<dbReference type="Pfam" id="PF00147">
    <property type="entry name" value="Fibrinogen_C"/>
    <property type="match status" value="1"/>
</dbReference>
<evidence type="ECO:0000256" key="2">
    <source>
        <dbReference type="SAM" id="Coils"/>
    </source>
</evidence>
<dbReference type="InterPro" id="IPR050373">
    <property type="entry name" value="Fibrinogen_C-term_domain"/>
</dbReference>
<dbReference type="CDD" id="cd00087">
    <property type="entry name" value="FReD"/>
    <property type="match status" value="1"/>
</dbReference>
<dbReference type="InterPro" id="IPR002181">
    <property type="entry name" value="Fibrinogen_a/b/g_C_dom"/>
</dbReference>
<dbReference type="SMART" id="SM00186">
    <property type="entry name" value="FBG"/>
    <property type="match status" value="1"/>
</dbReference>
<feature type="compositionally biased region" description="Polar residues" evidence="3">
    <location>
        <begin position="78"/>
        <end position="104"/>
    </location>
</feature>
<feature type="compositionally biased region" description="Polar residues" evidence="3">
    <location>
        <begin position="1242"/>
        <end position="1256"/>
    </location>
</feature>
<protein>
    <submittedName>
        <fullName evidence="6">Protein scabrous-like</fullName>
    </submittedName>
</protein>
<dbReference type="PROSITE" id="PS51406">
    <property type="entry name" value="FIBRINOGEN_C_2"/>
    <property type="match status" value="1"/>
</dbReference>
<feature type="coiled-coil region" evidence="2">
    <location>
        <begin position="188"/>
        <end position="292"/>
    </location>
</feature>
<dbReference type="PANTHER" id="PTHR19143">
    <property type="entry name" value="FIBRINOGEN/TENASCIN/ANGIOPOEITIN"/>
    <property type="match status" value="1"/>
</dbReference>
<feature type="signal peptide" evidence="4">
    <location>
        <begin position="1"/>
        <end position="25"/>
    </location>
</feature>
<keyword evidence="2" id="KW-0175">Coiled coil</keyword>
<feature type="compositionally biased region" description="Basic and acidic residues" evidence="3">
    <location>
        <begin position="1173"/>
        <end position="1194"/>
    </location>
</feature>
<sequence>MDQPLMLIASLALVCIVDMMVPGHCRLLGMKQHLNQQHDTLPQRDHQYQQDISKGLSRSSGFRHRRAIQNRIKGKGRNSFSSKQSGKNKATIKYSQGMRNNSETKGGGENQDKLRVLEAIMETENYTEYRAKEARQLSDQQLANFTPSSNLTTIHVYKQSDVDGKGSDLGDKETHNDQAISSASLISLKQLQQTVALQAKDLAQTENRREDYESKSAKGEVTIGSLDSRLGEIEKEVTNLRSNTNSLLQKNKRLTRSMNSLRERLRDLLQKMDMMEQNKKNNNQRLIALERIIFKGEIIPDEFMKDQGNSLISQKKNTLGDSDVKHITNHRLFGKNKDVVTGVKFNQHSSIKRIPQLGDDLTTLSTGFIIAKNSVLLASVEESISYFQDHMNHQASDHLPSSLQNPLLISATPASQISFLSPKSEDIVTKTINPNRNVNSSILNKTYILPSQTEKTGLQSSHEHDRGISSSPSRFLINATLTPSLPSHLFLTEAAEFNSSPRPEQVSETIISSPVINVEPTKHVPISGIKPSPTLLDTVSSKKKDVTSHASLDTKSIALQWHELQSSTIDTPYDRSYISSVVIDLLNSATLSLELSNANDLDPSLTSSTTSLHSPYFSKIRSNLASGILLKTDSETSLWITPSQTFFAESFSHYPGILKEPINEAFRQYLSNATTAEASRQRTDKEEELTREMATIKQLLINKTRKIESEMENQRRSLKRYKVIFRKELAKRDTIIGGLNEIATQNSMMVTELAKQVSMIKMEEFISKLQEALENFTKKVITLDQWKTFTDKLVKAANLNKNEILALRQSQNKTSHRIGKLETDTTTVKTSTQRWHRNLQGHVIRLNNTVQDMREQIDRKLDLQQAKALQGMGTPTRSEVQAEIESLHIQLLYNANRLSSVETKMLNTTLESCKQSAQDYKQAAQLLTLQDRYDYVRGEIHLLQEKVKHMEMVVYRTQKEIISKDIIMEGLRSQVKGIAPALSSVEILKEEMDNIIQQVLPDCHAYFQMGYRRDGVYTIHPGTLDKTIRVYCVMEQKESHLSKCAKEAVASRQSNIKASKRESPGSQIKANSKTRSINLVVSASNATSPTKSIQSKTFSKSHTKSNNLQNKESRKSGIFNSHNVENNDKEHTPKNNNVKRKGKPRRGDIVPTESDEMYKNRSSISNRKKRERTRLEKNRKKEITERTGHPDDSSATKSVKKKTTSIKRRKRSRSIHRTTKRAVNEVHKEYIFNKRGSDRSTKSFSTPQATAPATTERSAKGGWTVVQRRQNGKVNFTRPWVQYAAGFGDVDRGDDHWLGNEALHHLTKGEPLELRIIMEDVYASVWEARYSRFRVSGKGDNYRIQVSGYHGNASDGLGQSDRTAFSTMDHRGEEGSKGEHCARFNGGGWWYPECNVSNLNGPFRLGMLWFNNAWRDWVQMKSSVMMVRPTQDSMRWP</sequence>
<name>A0AAV3ZEA0_9GAST</name>
<feature type="domain" description="Fibrinogen C-terminal" evidence="5">
    <location>
        <begin position="1219"/>
        <end position="1431"/>
    </location>
</feature>
<evidence type="ECO:0000259" key="5">
    <source>
        <dbReference type="PROSITE" id="PS51406"/>
    </source>
</evidence>
<reference evidence="6 7" key="1">
    <citation type="journal article" date="2021" name="Elife">
        <title>Chloroplast acquisition without the gene transfer in kleptoplastic sea slugs, Plakobranchus ocellatus.</title>
        <authorList>
            <person name="Maeda T."/>
            <person name="Takahashi S."/>
            <person name="Yoshida T."/>
            <person name="Shimamura S."/>
            <person name="Takaki Y."/>
            <person name="Nagai Y."/>
            <person name="Toyoda A."/>
            <person name="Suzuki Y."/>
            <person name="Arimoto A."/>
            <person name="Ishii H."/>
            <person name="Satoh N."/>
            <person name="Nishiyama T."/>
            <person name="Hasebe M."/>
            <person name="Maruyama T."/>
            <person name="Minagawa J."/>
            <person name="Obokata J."/>
            <person name="Shigenobu S."/>
        </authorList>
    </citation>
    <scope>NUCLEOTIDE SEQUENCE [LARGE SCALE GENOMIC DNA]</scope>
</reference>